<dbReference type="PANTHER" id="PTHR11232">
    <property type="entry name" value="PHOSPHOTYROSINE INTERACTION DOMAIN-CONTAINING FAMILY MEMBER"/>
    <property type="match status" value="1"/>
</dbReference>
<dbReference type="SMART" id="SM00462">
    <property type="entry name" value="PTB"/>
    <property type="match status" value="1"/>
</dbReference>
<dbReference type="EMBL" id="VCGU01000011">
    <property type="protein sequence ID" value="TRY67648.1"/>
    <property type="molecule type" value="Genomic_DNA"/>
</dbReference>
<dbReference type="CDD" id="cd01214">
    <property type="entry name" value="PTB_FAM43A"/>
    <property type="match status" value="1"/>
</dbReference>
<dbReference type="InterPro" id="IPR011993">
    <property type="entry name" value="PH-like_dom_sf"/>
</dbReference>
<dbReference type="STRING" id="6832.A0A553NQD6"/>
<reference evidence="3 4" key="1">
    <citation type="journal article" date="2018" name="Nat. Ecol. Evol.">
        <title>Genomic signatures of mitonuclear coevolution across populations of Tigriopus californicus.</title>
        <authorList>
            <person name="Barreto F.S."/>
            <person name="Watson E.T."/>
            <person name="Lima T.G."/>
            <person name="Willett C.S."/>
            <person name="Edmands S."/>
            <person name="Li W."/>
            <person name="Burton R.S."/>
        </authorList>
    </citation>
    <scope>NUCLEOTIDE SEQUENCE [LARGE SCALE GENOMIC DNA]</scope>
    <source>
        <strain evidence="3 4">San Diego</strain>
    </source>
</reference>
<evidence type="ECO:0000256" key="1">
    <source>
        <dbReference type="SAM" id="MobiDB-lite"/>
    </source>
</evidence>
<evidence type="ECO:0000313" key="4">
    <source>
        <dbReference type="Proteomes" id="UP000318571"/>
    </source>
</evidence>
<protein>
    <recommendedName>
        <fullName evidence="2">PID domain-containing protein</fullName>
    </recommendedName>
</protein>
<organism evidence="3 4">
    <name type="scientific">Tigriopus californicus</name>
    <name type="common">Marine copepod</name>
    <dbReference type="NCBI Taxonomy" id="6832"/>
    <lineage>
        <taxon>Eukaryota</taxon>
        <taxon>Metazoa</taxon>
        <taxon>Ecdysozoa</taxon>
        <taxon>Arthropoda</taxon>
        <taxon>Crustacea</taxon>
        <taxon>Multicrustacea</taxon>
        <taxon>Hexanauplia</taxon>
        <taxon>Copepoda</taxon>
        <taxon>Harpacticoida</taxon>
        <taxon>Harpacticidae</taxon>
        <taxon>Tigriopus</taxon>
    </lineage>
</organism>
<feature type="compositionally biased region" description="Acidic residues" evidence="1">
    <location>
        <begin position="336"/>
        <end position="354"/>
    </location>
</feature>
<feature type="compositionally biased region" description="Basic and acidic residues" evidence="1">
    <location>
        <begin position="384"/>
        <end position="421"/>
    </location>
</feature>
<feature type="region of interest" description="Disordered" evidence="1">
    <location>
        <begin position="505"/>
        <end position="546"/>
    </location>
</feature>
<dbReference type="Proteomes" id="UP000318571">
    <property type="component" value="Chromosome 4"/>
</dbReference>
<dbReference type="AlphaFoldDB" id="A0A553NQD6"/>
<dbReference type="OrthoDB" id="5962185at2759"/>
<feature type="compositionally biased region" description="Basic and acidic residues" evidence="1">
    <location>
        <begin position="531"/>
        <end position="543"/>
    </location>
</feature>
<feature type="compositionally biased region" description="Basic and acidic residues" evidence="1">
    <location>
        <begin position="302"/>
        <end position="313"/>
    </location>
</feature>
<feature type="region of interest" description="Disordered" evidence="1">
    <location>
        <begin position="248"/>
        <end position="421"/>
    </location>
</feature>
<dbReference type="Gene3D" id="2.30.29.30">
    <property type="entry name" value="Pleckstrin-homology domain (PH domain)/Phosphotyrosine-binding domain (PTB)"/>
    <property type="match status" value="1"/>
</dbReference>
<sequence length="664" mass="75146">MTSMGLPHVRISSTMMKPKFWKKKRSATISDIDPEYRVIYLGNVLTAWARGDGCVDKPLSTLWRNHVSSDKANIVMKLTITAQGLKAVTKEHGLTEYWAHRITFCAIDPSYPKVFCWIYRHEGRKMKQELRCHAVLCSSNKKAHALTQRLQERLHQALVDFKKEKISRQNARLSLANTIYDNPSMPYRKILLHTGSSNYRPSIDKGKAAPKLKVIEEAAHEVDETDPMEFSSSKCDSLVFQRLSNSSKAGDTILPESSEPSTAMTSLNSSLSNFPIETIMDNPNPEIQLQPGLLSPDTPHIQSDHDNIEDDRCLTSSDNEDEVDDSFDKSDHRNDDEDEDDEDEEDNTLEDEPNAQETGGKRPREDHDTEDDEEHKGTNKHPKNIPDHHHISMDTYERDKINNEQRHAQDRHDGRDQDRAIKFEDGLLPSEFTAAWLLPRDVDADSAASFSPDNHQFSSRLISNRRYRFDTTDSVDETHPAKDTESLQDCCAIDLKALKLHAEPDNISDESGYSEESSPSTCSKQASGKIDPLRRSSESDSLPHRQNQTTMIKYLQSQRYSGAKTYVTLNQELPTETDCDTLEVSPRRSASDFDLPSQRIATTPAVPCDLTVHSALMSEFTPSEKLRYLGKTSRAPQLSLHNHGLRNMEENDSASTNDTFCINI</sequence>
<dbReference type="InterPro" id="IPR033930">
    <property type="entry name" value="FAM43A/B_PTB"/>
</dbReference>
<feature type="compositionally biased region" description="Polar residues" evidence="1">
    <location>
        <begin position="509"/>
        <end position="526"/>
    </location>
</feature>
<name>A0A553NQD6_TIGCA</name>
<accession>A0A553NQD6</accession>
<dbReference type="InterPro" id="IPR051133">
    <property type="entry name" value="Adapter_Engulfment-Domain"/>
</dbReference>
<dbReference type="SUPFAM" id="SSF50729">
    <property type="entry name" value="PH domain-like"/>
    <property type="match status" value="1"/>
</dbReference>
<proteinExistence type="predicted"/>
<keyword evidence="4" id="KW-1185">Reference proteome</keyword>
<feature type="compositionally biased region" description="Polar residues" evidence="1">
    <location>
        <begin position="258"/>
        <end position="275"/>
    </location>
</feature>
<comment type="caution">
    <text evidence="3">The sequence shown here is derived from an EMBL/GenBank/DDBJ whole genome shotgun (WGS) entry which is preliminary data.</text>
</comment>
<dbReference type="Pfam" id="PF14719">
    <property type="entry name" value="PID_2"/>
    <property type="match status" value="1"/>
</dbReference>
<dbReference type="PANTHER" id="PTHR11232:SF2">
    <property type="entry name" value="FI05246P"/>
    <property type="match status" value="1"/>
</dbReference>
<feature type="compositionally biased region" description="Basic and acidic residues" evidence="1">
    <location>
        <begin position="326"/>
        <end position="335"/>
    </location>
</feature>
<dbReference type="InterPro" id="IPR006020">
    <property type="entry name" value="PTB/PI_dom"/>
</dbReference>
<feature type="domain" description="PID" evidence="2">
    <location>
        <begin position="31"/>
        <end position="167"/>
    </location>
</feature>
<evidence type="ECO:0000313" key="3">
    <source>
        <dbReference type="EMBL" id="TRY67648.1"/>
    </source>
</evidence>
<gene>
    <name evidence="3" type="ORF">TCAL_15805</name>
</gene>
<evidence type="ECO:0000259" key="2">
    <source>
        <dbReference type="SMART" id="SM00462"/>
    </source>
</evidence>